<accession>A0A1I7KVI0</accession>
<dbReference type="PANTHER" id="PTHR33361">
    <property type="entry name" value="GLR0591 PROTEIN"/>
    <property type="match status" value="1"/>
</dbReference>
<dbReference type="EMBL" id="FPCA01000009">
    <property type="protein sequence ID" value="SFV01326.1"/>
    <property type="molecule type" value="Genomic_DNA"/>
</dbReference>
<name>A0A1I7KVI0_9BACT</name>
<gene>
    <name evidence="1" type="ORF">SAMN04487941_4147</name>
</gene>
<protein>
    <submittedName>
        <fullName evidence="1">Uncharacterized conserved protein, DUF885 familyt</fullName>
    </submittedName>
</protein>
<dbReference type="PANTHER" id="PTHR33361:SF16">
    <property type="entry name" value="DUF885 DOMAIN-CONTAINING PROTEIN"/>
    <property type="match status" value="1"/>
</dbReference>
<proteinExistence type="predicted"/>
<sequence>MEARYAFYFILLTYSIFSFIIQRKMNKHRLTLCAALAVATLGAVSCTRTSEQEQATEAVASEQDLGQLFDNYFEARLKLFPMEATAIADNRYNDQLPNDISQEHTQQVRQLYQSYLEKINKIDRSALSPQEQVSYDIFKYEMQVSLEGLDMPSRLLPINQFWGLPITMAQLGSGSGNQPFKTPEDYQDFLGRIQGFSVWGDTAIANMRRGMSVGIVLPRTITQKILPQLQAMLVDDPSKSIYWAPINNLPASFSAAQKDSIRQAYTSAINEQVVPTYKKLYDFMQQEYLPVSRATTGISGIKGGDDYYRYLVRYWTTTDMTPDQIFEIGQQEVARIRSEMEQVKEQVGFKGDLQAFFKYVNDNPKFTPYKSPEQVLNAYRDIEQRMQPQLSQLFGITPESKFEVRQTEAFRAASASAEYNPPAPDGSRPGIFYVPVLDASTYNVVGMESLFLHEAIPGHHYQISIQQEQEGLPKFRQYAWYGAFGEGWALYSESLGKELGLYTDPYQYFGRLSDEMHRAIRLVVDVGMHAKGWTREQAIQYSLDNELTSREAAVAEIERYMVIPGQALSYKIGELKIKELRQRAEKALGDDFDIKAFHDEILMSGVMPLAVLEKKMETWIAKQKKS</sequence>
<reference evidence="2" key="1">
    <citation type="submission" date="2016-10" db="EMBL/GenBank/DDBJ databases">
        <authorList>
            <person name="Varghese N."/>
        </authorList>
    </citation>
    <scope>NUCLEOTIDE SEQUENCE [LARGE SCALE GENOMIC DNA]</scope>
    <source>
        <strain evidence="2">DSM 18820</strain>
    </source>
</reference>
<dbReference type="Pfam" id="PF05960">
    <property type="entry name" value="DUF885"/>
    <property type="match status" value="1"/>
</dbReference>
<dbReference type="InterPro" id="IPR010281">
    <property type="entry name" value="DUF885"/>
</dbReference>
<dbReference type="STRING" id="388950.GCA_001611675_02854"/>
<dbReference type="AlphaFoldDB" id="A0A1I7KVI0"/>
<keyword evidence="2" id="KW-1185">Reference proteome</keyword>
<dbReference type="Proteomes" id="UP000182491">
    <property type="component" value="Unassembled WGS sequence"/>
</dbReference>
<evidence type="ECO:0000313" key="2">
    <source>
        <dbReference type="Proteomes" id="UP000182491"/>
    </source>
</evidence>
<evidence type="ECO:0000313" key="1">
    <source>
        <dbReference type="EMBL" id="SFV01326.1"/>
    </source>
</evidence>
<organism evidence="1 2">
    <name type="scientific">Pontibacter akesuensis</name>
    <dbReference type="NCBI Taxonomy" id="388950"/>
    <lineage>
        <taxon>Bacteria</taxon>
        <taxon>Pseudomonadati</taxon>
        <taxon>Bacteroidota</taxon>
        <taxon>Cytophagia</taxon>
        <taxon>Cytophagales</taxon>
        <taxon>Hymenobacteraceae</taxon>
        <taxon>Pontibacter</taxon>
    </lineage>
</organism>